<feature type="transmembrane region" description="Helical" evidence="1">
    <location>
        <begin position="194"/>
        <end position="213"/>
    </location>
</feature>
<feature type="transmembrane region" description="Helical" evidence="1">
    <location>
        <begin position="467"/>
        <end position="490"/>
    </location>
</feature>
<dbReference type="OrthoDB" id="45797at2759"/>
<evidence type="ECO:0000256" key="1">
    <source>
        <dbReference type="SAM" id="Phobius"/>
    </source>
</evidence>
<evidence type="ECO:0000313" key="3">
    <source>
        <dbReference type="Proteomes" id="UP000220797"/>
    </source>
</evidence>
<feature type="transmembrane region" description="Helical" evidence="1">
    <location>
        <begin position="120"/>
        <end position="144"/>
    </location>
</feature>
<dbReference type="AlphaFoldDB" id="A0A1J1GRW9"/>
<feature type="transmembrane region" description="Helical" evidence="1">
    <location>
        <begin position="62"/>
        <end position="83"/>
    </location>
</feature>
<dbReference type="InterPro" id="IPR008537">
    <property type="entry name" value="DUF819"/>
</dbReference>
<dbReference type="PANTHER" id="PTHR34289">
    <property type="entry name" value="PROTEIN, PUTATIVE (DUF819)-RELATED"/>
    <property type="match status" value="1"/>
</dbReference>
<feature type="transmembrane region" description="Helical" evidence="1">
    <location>
        <begin position="403"/>
        <end position="428"/>
    </location>
</feature>
<dbReference type="OMA" id="FRATEYY"/>
<feature type="transmembrane region" description="Helical" evidence="1">
    <location>
        <begin position="371"/>
        <end position="391"/>
    </location>
</feature>
<proteinExistence type="predicted"/>
<feature type="transmembrane region" description="Helical" evidence="1">
    <location>
        <begin position="164"/>
        <end position="182"/>
    </location>
</feature>
<protein>
    <submittedName>
        <fullName evidence="2">Uncharacterized protein</fullName>
    </submittedName>
</protein>
<comment type="caution">
    <text evidence="2">The sequence shown here is derived from an EMBL/GenBank/DDBJ whole genome shotgun (WGS) entry which is preliminary data.</text>
</comment>
<dbReference type="VEuPathDB" id="PlasmoDB:PGAL8A_00244300"/>
<gene>
    <name evidence="2" type="ORF">PGAL8A_00244300</name>
</gene>
<keyword evidence="1" id="KW-0472">Membrane</keyword>
<keyword evidence="3" id="KW-1185">Reference proteome</keyword>
<feature type="transmembrane region" description="Helical" evidence="1">
    <location>
        <begin position="7"/>
        <end position="23"/>
    </location>
</feature>
<keyword evidence="1" id="KW-0812">Transmembrane</keyword>
<sequence>MINYLKYHQYVTAFIISLLSVIFESNTKIGSIFTAYLSSFVLGIIFNAICEIEIYDKKYMEFFLKQILSYTLCISLIVTFLCIKKKNIFTSKSSKYKENVIFFESKQKVSIYNFLIRRRVLHLGVAFVFGATGTVIGGILSYYLTKIIYEINDIESDNYLKKSVACFISTYIGGYINFIEVADLLNISGEAKNSIFILDDIFTNIFLMTLPLFKKYCKITYFCNSDTLSDIEEDTKKNNNLKLNNEEKKHLISDKKFMNLYGSFINNENHQKQENMKPYLFYDFIIKLLYDSLAIILVVLLSKKIINDNDLLYKFMISHINIDKLKTFFLLIVTFTYMYTFDYIIQIVNIKTNNYKITKFITGVYFRSLEYYSTILKILTIYYLSLSGILINVKNLCAIASPLIILIICILIIHLFFTFAFSFIYNFVSGISFASISIDEILLAINANIGGPTTAALMSKILERPDLTFAATIWGVIGYLIATNISLGIYSYL</sequence>
<dbReference type="Proteomes" id="UP000220797">
    <property type="component" value="Unassembled WGS sequence"/>
</dbReference>
<feature type="transmembrane region" description="Helical" evidence="1">
    <location>
        <begin position="328"/>
        <end position="350"/>
    </location>
</feature>
<feature type="transmembrane region" description="Helical" evidence="1">
    <location>
        <begin position="279"/>
        <end position="301"/>
    </location>
</feature>
<organism evidence="2 3">
    <name type="scientific">Plasmodium gallinaceum</name>
    <dbReference type="NCBI Taxonomy" id="5849"/>
    <lineage>
        <taxon>Eukaryota</taxon>
        <taxon>Sar</taxon>
        <taxon>Alveolata</taxon>
        <taxon>Apicomplexa</taxon>
        <taxon>Aconoidasida</taxon>
        <taxon>Haemosporida</taxon>
        <taxon>Plasmodiidae</taxon>
        <taxon>Plasmodium</taxon>
        <taxon>Plasmodium (Haemamoeba)</taxon>
    </lineage>
</organism>
<keyword evidence="1" id="KW-1133">Transmembrane helix</keyword>
<dbReference type="EMBL" id="CVMV01000032">
    <property type="protein sequence ID" value="CRG95044.1"/>
    <property type="molecule type" value="Genomic_DNA"/>
</dbReference>
<dbReference type="RefSeq" id="XP_028527857.1">
    <property type="nucleotide sequence ID" value="XM_028671179.1"/>
</dbReference>
<dbReference type="PANTHER" id="PTHR34289:SF8">
    <property type="entry name" value="DUF819 DOMAIN-CONTAINING PROTEIN"/>
    <property type="match status" value="1"/>
</dbReference>
<reference evidence="2" key="1">
    <citation type="submission" date="2015-04" db="EMBL/GenBank/DDBJ databases">
        <authorList>
            <consortium name="Pathogen Informatics"/>
        </authorList>
    </citation>
    <scope>NUCLEOTIDE SEQUENCE [LARGE SCALE GENOMIC DNA]</scope>
    <source>
        <strain evidence="2">8A</strain>
    </source>
</reference>
<dbReference type="GeneID" id="39730971"/>
<name>A0A1J1GRW9_PLAGA</name>
<accession>A0A1J1GRW9</accession>
<evidence type="ECO:0000313" key="2">
    <source>
        <dbReference type="EMBL" id="CRG95044.1"/>
    </source>
</evidence>
<feature type="transmembrane region" description="Helical" evidence="1">
    <location>
        <begin position="29"/>
        <end position="50"/>
    </location>
</feature>
<dbReference type="Pfam" id="PF05684">
    <property type="entry name" value="DUF819"/>
    <property type="match status" value="2"/>
</dbReference>